<dbReference type="EMBL" id="JAIZAY010000017">
    <property type="protein sequence ID" value="KAJ8026208.1"/>
    <property type="molecule type" value="Genomic_DNA"/>
</dbReference>
<comment type="caution">
    <text evidence="7">The sequence shown here is derived from an EMBL/GenBank/DDBJ whole genome shotgun (WGS) entry which is preliminary data.</text>
</comment>
<organism evidence="7 8">
    <name type="scientific">Holothuria leucospilota</name>
    <name type="common">Black long sea cucumber</name>
    <name type="synonym">Mertensiothuria leucospilota</name>
    <dbReference type="NCBI Taxonomy" id="206669"/>
    <lineage>
        <taxon>Eukaryota</taxon>
        <taxon>Metazoa</taxon>
        <taxon>Echinodermata</taxon>
        <taxon>Eleutherozoa</taxon>
        <taxon>Echinozoa</taxon>
        <taxon>Holothuroidea</taxon>
        <taxon>Aspidochirotacea</taxon>
        <taxon>Aspidochirotida</taxon>
        <taxon>Holothuriidae</taxon>
        <taxon>Holothuria</taxon>
    </lineage>
</organism>
<name>A0A9Q1BHJ0_HOLLE</name>
<accession>A0A9Q1BHJ0</accession>
<evidence type="ECO:0000256" key="1">
    <source>
        <dbReference type="ARBA" id="ARBA00022723"/>
    </source>
</evidence>
<gene>
    <name evidence="7" type="ORF">HOLleu_33992</name>
</gene>
<dbReference type="InterPro" id="IPR001965">
    <property type="entry name" value="Znf_PHD"/>
</dbReference>
<dbReference type="PROSITE" id="PS50016">
    <property type="entry name" value="ZF_PHD_2"/>
    <property type="match status" value="1"/>
</dbReference>
<reference evidence="7" key="1">
    <citation type="submission" date="2021-10" db="EMBL/GenBank/DDBJ databases">
        <title>Tropical sea cucumber genome reveals ecological adaptation and Cuvierian tubules defense mechanism.</title>
        <authorList>
            <person name="Chen T."/>
        </authorList>
    </citation>
    <scope>NUCLEOTIDE SEQUENCE</scope>
    <source>
        <strain evidence="7">Nanhai2018</strain>
        <tissue evidence="7">Muscle</tissue>
    </source>
</reference>
<dbReference type="PROSITE" id="PS01359">
    <property type="entry name" value="ZF_PHD_1"/>
    <property type="match status" value="1"/>
</dbReference>
<feature type="region of interest" description="Disordered" evidence="5">
    <location>
        <begin position="362"/>
        <end position="388"/>
    </location>
</feature>
<dbReference type="SUPFAM" id="SSF57903">
    <property type="entry name" value="FYVE/PHD zinc finger"/>
    <property type="match status" value="1"/>
</dbReference>
<dbReference type="AlphaFoldDB" id="A0A9Q1BHJ0"/>
<keyword evidence="3" id="KW-0862">Zinc</keyword>
<keyword evidence="1" id="KW-0479">Metal-binding</keyword>
<proteinExistence type="predicted"/>
<evidence type="ECO:0000256" key="4">
    <source>
        <dbReference type="PROSITE-ProRule" id="PRU00146"/>
    </source>
</evidence>
<dbReference type="CDD" id="cd15517">
    <property type="entry name" value="PHD_TCF19_like"/>
    <property type="match status" value="1"/>
</dbReference>
<sequence length="455" mass="52418">MEMLLVWCSLYDFRWQLLMHVIFSRLSKCVRENPQGEVIFSDLSKRCHYNKQTLAMLLKRLFPKTTSVKRSLHGIRDTVIHGIEIIQKEDIMVDQVNTTLSELKNCIPPDVLLMQSDSEEKLTLNIASNLSSNGNTVLKTLKLSTTDWELWVRGCKVNLRKLNIDNTFNVSKEYLNTILDITRKLSLCEGCPYEKAVRPENHTYLKEKLQDSEGEPRYVFRSKSCKQALPWMATGKVCATCRGIGEHRKSQEEVPEDSHQEMTLLLEKCFPCAPDDMMILLKAQQDALQAKCVTGRRWNKHVLSTCQSLRLRSPLGYEYLRRSGMLILPSRRHLSRYKEIVVQDIPKWSEIRDMGKLKGKVKKSKGVKRKRGKRKMNKKKGKGKGKGKKLKRVQWPCGGCRNECSMDCVCCDSCSIWFHYQCLGLYGDEAELEEEEWFCPGCKSKKADGDVACMV</sequence>
<dbReference type="Proteomes" id="UP001152320">
    <property type="component" value="Chromosome 17"/>
</dbReference>
<dbReference type="InterPro" id="IPR013083">
    <property type="entry name" value="Znf_RING/FYVE/PHD"/>
</dbReference>
<dbReference type="InterPro" id="IPR019787">
    <property type="entry name" value="Znf_PHD-finger"/>
</dbReference>
<dbReference type="Pfam" id="PF00628">
    <property type="entry name" value="PHD"/>
    <property type="match status" value="1"/>
</dbReference>
<evidence type="ECO:0000313" key="7">
    <source>
        <dbReference type="EMBL" id="KAJ8026208.1"/>
    </source>
</evidence>
<evidence type="ECO:0000259" key="6">
    <source>
        <dbReference type="PROSITE" id="PS50016"/>
    </source>
</evidence>
<dbReference type="GO" id="GO:0008270">
    <property type="term" value="F:zinc ion binding"/>
    <property type="evidence" value="ECO:0007669"/>
    <property type="project" value="UniProtKB-KW"/>
</dbReference>
<evidence type="ECO:0000256" key="2">
    <source>
        <dbReference type="ARBA" id="ARBA00022771"/>
    </source>
</evidence>
<dbReference type="Gene3D" id="3.30.40.10">
    <property type="entry name" value="Zinc/RING finger domain, C3HC4 (zinc finger)"/>
    <property type="match status" value="1"/>
</dbReference>
<evidence type="ECO:0000256" key="5">
    <source>
        <dbReference type="SAM" id="MobiDB-lite"/>
    </source>
</evidence>
<evidence type="ECO:0000313" key="8">
    <source>
        <dbReference type="Proteomes" id="UP001152320"/>
    </source>
</evidence>
<evidence type="ECO:0000256" key="3">
    <source>
        <dbReference type="ARBA" id="ARBA00022833"/>
    </source>
</evidence>
<dbReference type="InterPro" id="IPR011011">
    <property type="entry name" value="Znf_FYVE_PHD"/>
</dbReference>
<dbReference type="SMART" id="SM00249">
    <property type="entry name" value="PHD"/>
    <property type="match status" value="1"/>
</dbReference>
<protein>
    <recommendedName>
        <fullName evidence="6">PHD-type domain-containing protein</fullName>
    </recommendedName>
</protein>
<keyword evidence="2 4" id="KW-0863">Zinc-finger</keyword>
<feature type="domain" description="PHD-type" evidence="6">
    <location>
        <begin position="394"/>
        <end position="445"/>
    </location>
</feature>
<dbReference type="InterPro" id="IPR019786">
    <property type="entry name" value="Zinc_finger_PHD-type_CS"/>
</dbReference>
<keyword evidence="8" id="KW-1185">Reference proteome</keyword>